<evidence type="ECO:0000259" key="8">
    <source>
        <dbReference type="Pfam" id="PF06847"/>
    </source>
</evidence>
<dbReference type="GO" id="GO:0004190">
    <property type="term" value="F:aspartic-type endopeptidase activity"/>
    <property type="evidence" value="ECO:0007669"/>
    <property type="project" value="InterPro"/>
</dbReference>
<feature type="domain" description="Prepilin type IV endopeptidase peptidase" evidence="7">
    <location>
        <begin position="12"/>
        <end position="122"/>
    </location>
</feature>
<feature type="transmembrane region" description="Helical" evidence="6">
    <location>
        <begin position="121"/>
        <end position="139"/>
    </location>
</feature>
<dbReference type="InterPro" id="IPR000045">
    <property type="entry name" value="Prepilin_IV_endopep_pep"/>
</dbReference>
<keyword evidence="3 6" id="KW-0812">Transmembrane</keyword>
<proteinExistence type="predicted"/>
<evidence type="ECO:0000313" key="10">
    <source>
        <dbReference type="Proteomes" id="UP001304970"/>
    </source>
</evidence>
<evidence type="ECO:0000256" key="5">
    <source>
        <dbReference type="ARBA" id="ARBA00023136"/>
    </source>
</evidence>
<dbReference type="GeneID" id="89228788"/>
<dbReference type="PANTHER" id="PTHR36506">
    <property type="entry name" value="PREFLAGELLIN PEPTIDASE"/>
    <property type="match status" value="1"/>
</dbReference>
<evidence type="ECO:0000256" key="4">
    <source>
        <dbReference type="ARBA" id="ARBA00022989"/>
    </source>
</evidence>
<reference evidence="9 10" key="1">
    <citation type="submission" date="2023-07" db="EMBL/GenBank/DDBJ databases">
        <title>Closed genome sequence of Methanosarcinaceae archaeon Am2.</title>
        <authorList>
            <person name="Poehlein A."/>
            <person name="Protasov E."/>
            <person name="Platt K."/>
            <person name="Reeh H."/>
            <person name="Daniel R."/>
            <person name="Brune A."/>
        </authorList>
    </citation>
    <scope>NUCLEOTIDE SEQUENCE [LARGE SCALE GENOMIC DNA]</scope>
    <source>
        <strain evidence="9 10">Am2</strain>
    </source>
</reference>
<sequence>MFSDYFFIKTVLCFLFLTAAGYQDIRTRTVPDSLWGKLLLLTFPILILETMKIGAEIGIGSGFQYIFQIFFSGLLMFVASTGLFYMKIFGGADAKALICLSLIFPVSFADIFSALNSIALATLLNSVLFVSFLPILFFLKNLFHLKNQNQTQKMNFDLLLCGIGFRTDIPKIIQKSKSGKDFYYLLLLERYDFSSPDPASTKKIRLQGIDFRDENETVYTCRLLESIQSGKISKSGWVTVGLPYLVWIAAGFVAALFFENLILKIILKIIVLF</sequence>
<dbReference type="RefSeq" id="WP_338097523.1">
    <property type="nucleotide sequence ID" value="NZ_CP131061.1"/>
</dbReference>
<dbReference type="InterPro" id="IPR009655">
    <property type="entry name" value="Preflagellin_peptidase_C"/>
</dbReference>
<feature type="transmembrane region" description="Helical" evidence="6">
    <location>
        <begin position="97"/>
        <end position="115"/>
    </location>
</feature>
<keyword evidence="5 6" id="KW-0472">Membrane</keyword>
<protein>
    <recommendedName>
        <fullName evidence="11">A24 family peptidase</fullName>
    </recommendedName>
</protein>
<feature type="transmembrane region" description="Helical" evidence="6">
    <location>
        <begin position="237"/>
        <end position="258"/>
    </location>
</feature>
<evidence type="ECO:0000256" key="2">
    <source>
        <dbReference type="ARBA" id="ARBA00022475"/>
    </source>
</evidence>
<dbReference type="Gene3D" id="1.20.120.1220">
    <property type="match status" value="1"/>
</dbReference>
<gene>
    <name evidence="9" type="ORF">MsAm2_13600</name>
</gene>
<dbReference type="Proteomes" id="UP001304970">
    <property type="component" value="Chromosome"/>
</dbReference>
<keyword evidence="4 6" id="KW-1133">Transmembrane helix</keyword>
<evidence type="ECO:0000256" key="6">
    <source>
        <dbReference type="SAM" id="Phobius"/>
    </source>
</evidence>
<dbReference type="AlphaFoldDB" id="A0AA96V951"/>
<evidence type="ECO:0000256" key="1">
    <source>
        <dbReference type="ARBA" id="ARBA00004651"/>
    </source>
</evidence>
<evidence type="ECO:0000259" key="7">
    <source>
        <dbReference type="Pfam" id="PF01478"/>
    </source>
</evidence>
<accession>A0AA96V951</accession>
<feature type="transmembrane region" description="Helical" evidence="6">
    <location>
        <begin position="65"/>
        <end position="85"/>
    </location>
</feature>
<dbReference type="Pfam" id="PF06847">
    <property type="entry name" value="Arc_PepC_II"/>
    <property type="match status" value="1"/>
</dbReference>
<keyword evidence="10" id="KW-1185">Reference proteome</keyword>
<evidence type="ECO:0000313" key="9">
    <source>
        <dbReference type="EMBL" id="WNY27558.1"/>
    </source>
</evidence>
<name>A0AA96V951_9EURY</name>
<dbReference type="EMBL" id="CP131061">
    <property type="protein sequence ID" value="WNY27558.1"/>
    <property type="molecule type" value="Genomic_DNA"/>
</dbReference>
<comment type="subcellular location">
    <subcellularLocation>
        <location evidence="1">Cell membrane</location>
        <topology evidence="1">Multi-pass membrane protein</topology>
    </subcellularLocation>
</comment>
<keyword evidence="2" id="KW-1003">Cell membrane</keyword>
<dbReference type="InterPro" id="IPR052218">
    <property type="entry name" value="Preflagellin_Peptidase"/>
</dbReference>
<feature type="transmembrane region" description="Helical" evidence="6">
    <location>
        <begin position="34"/>
        <end position="53"/>
    </location>
</feature>
<dbReference type="GO" id="GO:0005886">
    <property type="term" value="C:plasma membrane"/>
    <property type="evidence" value="ECO:0007669"/>
    <property type="project" value="UniProtKB-SubCell"/>
</dbReference>
<feature type="transmembrane region" description="Helical" evidence="6">
    <location>
        <begin position="6"/>
        <end position="22"/>
    </location>
</feature>
<dbReference type="Pfam" id="PF01478">
    <property type="entry name" value="Peptidase_A24"/>
    <property type="match status" value="1"/>
</dbReference>
<evidence type="ECO:0000256" key="3">
    <source>
        <dbReference type="ARBA" id="ARBA00022692"/>
    </source>
</evidence>
<organism evidence="9 10">
    <name type="scientific">Methanolapillus ohkumae</name>
    <dbReference type="NCBI Taxonomy" id="3028298"/>
    <lineage>
        <taxon>Archaea</taxon>
        <taxon>Methanobacteriati</taxon>
        <taxon>Methanobacteriota</taxon>
        <taxon>Stenosarchaea group</taxon>
        <taxon>Methanomicrobia</taxon>
        <taxon>Methanosarcinales</taxon>
        <taxon>Methanosarcinaceae</taxon>
        <taxon>Methanolapillus</taxon>
    </lineage>
</organism>
<dbReference type="PANTHER" id="PTHR36506:SF1">
    <property type="entry name" value="PREFLAGELLIN PEPTIDASE"/>
    <property type="match status" value="1"/>
</dbReference>
<feature type="domain" description="Preflagellin peptidase C-terminal" evidence="8">
    <location>
        <begin position="201"/>
        <end position="258"/>
    </location>
</feature>
<evidence type="ECO:0008006" key="11">
    <source>
        <dbReference type="Google" id="ProtNLM"/>
    </source>
</evidence>